<evidence type="ECO:0000256" key="1">
    <source>
        <dbReference type="SAM" id="MobiDB-lite"/>
    </source>
</evidence>
<dbReference type="InterPro" id="IPR036249">
    <property type="entry name" value="Thioredoxin-like_sf"/>
</dbReference>
<gene>
    <name evidence="3" type="ORF">CCMP2556_LOCUS22347</name>
</gene>
<dbReference type="PANTHER" id="PTHR21148">
    <property type="entry name" value="THIOREDOXIN DOMAIN-CONTAINING PROTEIN 9"/>
    <property type="match status" value="1"/>
</dbReference>
<evidence type="ECO:0000313" key="4">
    <source>
        <dbReference type="Proteomes" id="UP001642484"/>
    </source>
</evidence>
<organism evidence="3 4">
    <name type="scientific">Durusdinium trenchii</name>
    <dbReference type="NCBI Taxonomy" id="1381693"/>
    <lineage>
        <taxon>Eukaryota</taxon>
        <taxon>Sar</taxon>
        <taxon>Alveolata</taxon>
        <taxon>Dinophyceae</taxon>
        <taxon>Suessiales</taxon>
        <taxon>Symbiodiniaceae</taxon>
        <taxon>Durusdinium</taxon>
    </lineage>
</organism>
<protein>
    <recommendedName>
        <fullName evidence="2">Thioredoxin domain-containing protein</fullName>
    </recommendedName>
</protein>
<comment type="caution">
    <text evidence="3">The sequence shown here is derived from an EMBL/GenBank/DDBJ whole genome shotgun (WGS) entry which is preliminary data.</text>
</comment>
<dbReference type="SUPFAM" id="SSF52833">
    <property type="entry name" value="Thioredoxin-like"/>
    <property type="match status" value="1"/>
</dbReference>
<evidence type="ECO:0000313" key="3">
    <source>
        <dbReference type="EMBL" id="CAK9041746.1"/>
    </source>
</evidence>
<proteinExistence type="predicted"/>
<accession>A0ABP0LRC5</accession>
<feature type="domain" description="Thioredoxin" evidence="2">
    <location>
        <begin position="134"/>
        <end position="217"/>
    </location>
</feature>
<evidence type="ECO:0000259" key="2">
    <source>
        <dbReference type="Pfam" id="PF00085"/>
    </source>
</evidence>
<dbReference type="Proteomes" id="UP001642484">
    <property type="component" value="Unassembled WGS sequence"/>
</dbReference>
<sequence length="251" mass="28386">MDWASSRAKTSRYDTEAERRPVKPHLAPQKASEHSTGFTSQVAGMMADSIVDKAIKDRTAQLQNEGWNGGYNNGYKADANGEIQAKDDEERDGHGADVDDDLEALRARRRKQMKEMQEKKQKNAALGHGSYDEIAEEEFLKVVTSSQLCVVHFYHRHFEKCKIMDMHLSKCAKKFFGTRFVKLNAEKAPFFVEKLAVRTLPCVIVFNDGVAKGRQVGFEGLGGDEFATGQLAWKLKEWEGIEEDFDPDDDF</sequence>
<keyword evidence="4" id="KW-1185">Reference proteome</keyword>
<reference evidence="3 4" key="1">
    <citation type="submission" date="2024-02" db="EMBL/GenBank/DDBJ databases">
        <authorList>
            <person name="Chen Y."/>
            <person name="Shah S."/>
            <person name="Dougan E. K."/>
            <person name="Thang M."/>
            <person name="Chan C."/>
        </authorList>
    </citation>
    <scope>NUCLEOTIDE SEQUENCE [LARGE SCALE GENOMIC DNA]</scope>
</reference>
<dbReference type="InterPro" id="IPR013766">
    <property type="entry name" value="Thioredoxin_domain"/>
</dbReference>
<dbReference type="Gene3D" id="3.40.30.10">
    <property type="entry name" value="Glutaredoxin"/>
    <property type="match status" value="1"/>
</dbReference>
<name>A0ABP0LRC5_9DINO</name>
<feature type="region of interest" description="Disordered" evidence="1">
    <location>
        <begin position="1"/>
        <end position="37"/>
    </location>
</feature>
<feature type="compositionally biased region" description="Basic and acidic residues" evidence="1">
    <location>
        <begin position="11"/>
        <end position="21"/>
    </location>
</feature>
<dbReference type="CDD" id="cd02989">
    <property type="entry name" value="Phd_like_TxnDC9"/>
    <property type="match status" value="1"/>
</dbReference>
<dbReference type="EMBL" id="CAXAMN010013781">
    <property type="protein sequence ID" value="CAK9041746.1"/>
    <property type="molecule type" value="Genomic_DNA"/>
</dbReference>
<dbReference type="Pfam" id="PF00085">
    <property type="entry name" value="Thioredoxin"/>
    <property type="match status" value="1"/>
</dbReference>